<comment type="function">
    <text evidence="6">Involved in nucleolar processing of pre-18S ribosomal RNA. Has a role in the nuclear export of 40S pre-ribosomal subunit to the cytoplasm.</text>
</comment>
<evidence type="ECO:0000256" key="5">
    <source>
        <dbReference type="ARBA" id="ARBA00023242"/>
    </source>
</evidence>
<gene>
    <name evidence="8" type="ORF">A1O3_03930</name>
</gene>
<dbReference type="Proteomes" id="UP000019478">
    <property type="component" value="Unassembled WGS sequence"/>
</dbReference>
<dbReference type="eggNOG" id="KOG2147">
    <property type="taxonomic scope" value="Eukaryota"/>
</dbReference>
<feature type="compositionally biased region" description="Basic and acidic residues" evidence="7">
    <location>
        <begin position="299"/>
        <end position="319"/>
    </location>
</feature>
<comment type="caution">
    <text evidence="8">The sequence shown here is derived from an EMBL/GenBank/DDBJ whole genome shotgun (WGS) entry which is preliminary data.</text>
</comment>
<reference evidence="8 9" key="1">
    <citation type="submission" date="2013-03" db="EMBL/GenBank/DDBJ databases">
        <title>The Genome Sequence of Capronia epimyces CBS 606.96.</title>
        <authorList>
            <consortium name="The Broad Institute Genomics Platform"/>
            <person name="Cuomo C."/>
            <person name="de Hoog S."/>
            <person name="Gorbushina A."/>
            <person name="Walker B."/>
            <person name="Young S.K."/>
            <person name="Zeng Q."/>
            <person name="Gargeya S."/>
            <person name="Fitzgerald M."/>
            <person name="Haas B."/>
            <person name="Abouelleil A."/>
            <person name="Allen A.W."/>
            <person name="Alvarado L."/>
            <person name="Arachchi H.M."/>
            <person name="Berlin A.M."/>
            <person name="Chapman S.B."/>
            <person name="Gainer-Dewar J."/>
            <person name="Goldberg J."/>
            <person name="Griggs A."/>
            <person name="Gujja S."/>
            <person name="Hansen M."/>
            <person name="Howarth C."/>
            <person name="Imamovic A."/>
            <person name="Ireland A."/>
            <person name="Larimer J."/>
            <person name="McCowan C."/>
            <person name="Murphy C."/>
            <person name="Pearson M."/>
            <person name="Poon T.W."/>
            <person name="Priest M."/>
            <person name="Roberts A."/>
            <person name="Saif S."/>
            <person name="Shea T."/>
            <person name="Sisk P."/>
            <person name="Sykes S."/>
            <person name="Wortman J."/>
            <person name="Nusbaum C."/>
            <person name="Birren B."/>
        </authorList>
    </citation>
    <scope>NUCLEOTIDE SEQUENCE [LARGE SCALE GENOMIC DNA]</scope>
    <source>
        <strain evidence="8 9">CBS 606.96</strain>
    </source>
</reference>
<evidence type="ECO:0008006" key="10">
    <source>
        <dbReference type="Google" id="ProtNLM"/>
    </source>
</evidence>
<feature type="compositionally biased region" description="Acidic residues" evidence="7">
    <location>
        <begin position="357"/>
        <end position="391"/>
    </location>
</feature>
<dbReference type="RefSeq" id="XP_007732254.1">
    <property type="nucleotide sequence ID" value="XM_007734064.1"/>
</dbReference>
<evidence type="ECO:0000313" key="9">
    <source>
        <dbReference type="Proteomes" id="UP000019478"/>
    </source>
</evidence>
<keyword evidence="9" id="KW-1185">Reference proteome</keyword>
<keyword evidence="3" id="KW-0690">Ribosome biogenesis</keyword>
<dbReference type="GeneID" id="19168054"/>
<dbReference type="GO" id="GO:0030692">
    <property type="term" value="C:Noc4p-Nop14p complex"/>
    <property type="evidence" value="ECO:0007669"/>
    <property type="project" value="TreeGrafter"/>
</dbReference>
<evidence type="ECO:0000256" key="7">
    <source>
        <dbReference type="SAM" id="MobiDB-lite"/>
    </source>
</evidence>
<comment type="subcellular location">
    <subcellularLocation>
        <location evidence="1">Nucleus</location>
        <location evidence="1">Nucleolus</location>
    </subcellularLocation>
</comment>
<dbReference type="GO" id="GO:0030490">
    <property type="term" value="P:maturation of SSU-rRNA"/>
    <property type="evidence" value="ECO:0007669"/>
    <property type="project" value="TreeGrafter"/>
</dbReference>
<dbReference type="Pfam" id="PF04147">
    <property type="entry name" value="Nop14"/>
    <property type="match status" value="1"/>
</dbReference>
<evidence type="ECO:0000256" key="6">
    <source>
        <dbReference type="ARBA" id="ARBA00024695"/>
    </source>
</evidence>
<dbReference type="EMBL" id="AMGY01000003">
    <property type="protein sequence ID" value="EXJ86975.1"/>
    <property type="molecule type" value="Genomic_DNA"/>
</dbReference>
<feature type="compositionally biased region" description="Acidic residues" evidence="7">
    <location>
        <begin position="427"/>
        <end position="457"/>
    </location>
</feature>
<keyword evidence="5" id="KW-0539">Nucleus</keyword>
<dbReference type="GO" id="GO:0032040">
    <property type="term" value="C:small-subunit processome"/>
    <property type="evidence" value="ECO:0007669"/>
    <property type="project" value="InterPro"/>
</dbReference>
<organism evidence="8 9">
    <name type="scientific">Capronia epimyces CBS 606.96</name>
    <dbReference type="NCBI Taxonomy" id="1182542"/>
    <lineage>
        <taxon>Eukaryota</taxon>
        <taxon>Fungi</taxon>
        <taxon>Dikarya</taxon>
        <taxon>Ascomycota</taxon>
        <taxon>Pezizomycotina</taxon>
        <taxon>Eurotiomycetes</taxon>
        <taxon>Chaetothyriomycetidae</taxon>
        <taxon>Chaetothyriales</taxon>
        <taxon>Herpotrichiellaceae</taxon>
        <taxon>Capronia</taxon>
    </lineage>
</organism>
<dbReference type="STRING" id="1182542.W9YBF4"/>
<feature type="compositionally biased region" description="Basic and acidic residues" evidence="7">
    <location>
        <begin position="192"/>
        <end position="204"/>
    </location>
</feature>
<dbReference type="HOGENOM" id="CLU_008874_0_0_1"/>
<dbReference type="PANTHER" id="PTHR23183:SF0">
    <property type="entry name" value="NUCLEOLAR PROTEIN 14"/>
    <property type="match status" value="1"/>
</dbReference>
<feature type="compositionally biased region" description="Acidic residues" evidence="7">
    <location>
        <begin position="205"/>
        <end position="215"/>
    </location>
</feature>
<evidence type="ECO:0000256" key="2">
    <source>
        <dbReference type="ARBA" id="ARBA00007466"/>
    </source>
</evidence>
<dbReference type="AlphaFoldDB" id="W9YBF4"/>
<feature type="region of interest" description="Disordered" evidence="7">
    <location>
        <begin position="151"/>
        <end position="223"/>
    </location>
</feature>
<keyword evidence="4" id="KW-0698">rRNA processing</keyword>
<accession>W9YBF4</accession>
<protein>
    <recommendedName>
        <fullName evidence="10">Nop14-like protein</fullName>
    </recommendedName>
</protein>
<feature type="region of interest" description="Disordered" evidence="7">
    <location>
        <begin position="266"/>
        <end position="415"/>
    </location>
</feature>
<evidence type="ECO:0000256" key="1">
    <source>
        <dbReference type="ARBA" id="ARBA00004604"/>
    </source>
</evidence>
<feature type="region of interest" description="Disordered" evidence="7">
    <location>
        <begin position="67"/>
        <end position="94"/>
    </location>
</feature>
<feature type="region of interest" description="Disordered" evidence="7">
    <location>
        <begin position="427"/>
        <end position="460"/>
    </location>
</feature>
<evidence type="ECO:0000256" key="3">
    <source>
        <dbReference type="ARBA" id="ARBA00022517"/>
    </source>
</evidence>
<feature type="compositionally biased region" description="Basic and acidic residues" evidence="7">
    <location>
        <begin position="327"/>
        <end position="356"/>
    </location>
</feature>
<proteinExistence type="inferred from homology"/>
<dbReference type="OrthoDB" id="441771at2759"/>
<dbReference type="InterPro" id="IPR007276">
    <property type="entry name" value="Nop14"/>
</dbReference>
<evidence type="ECO:0000313" key="8">
    <source>
        <dbReference type="EMBL" id="EXJ86975.1"/>
    </source>
</evidence>
<name>W9YBF4_9EURO</name>
<evidence type="ECO:0000256" key="4">
    <source>
        <dbReference type="ARBA" id="ARBA00022552"/>
    </source>
</evidence>
<dbReference type="PANTHER" id="PTHR23183">
    <property type="entry name" value="NOP14"/>
    <property type="match status" value="1"/>
</dbReference>
<feature type="region of interest" description="Disordered" evidence="7">
    <location>
        <begin position="1"/>
        <end position="46"/>
    </location>
</feature>
<feature type="compositionally biased region" description="Acidic residues" evidence="7">
    <location>
        <begin position="174"/>
        <end position="191"/>
    </location>
</feature>
<sequence length="919" mass="102697">MAPSQLKQLKASLREHGVLGPQKSKKQKKATSKDGQKRLQRNAALEGIRERFNPFEVKAPARKEKFEFASGKHSKPAVGRPGVTRGLGEERRRETLLKEIQNRNKVGGLLDRRFGESDPTMTPEEKAAERFARQAERKLKKTSMFNLEDDSEDEITLTHGGQSLGLGERTKDDFNEDDIGSLNSGDEDFEAQDDRPRKRLRIEDGEGLVEEGDSEIPERKKTKNEVMKEVIAKSKMYKAERQAAKADDDDLRAELDKGMSEFYAALRGHKPAGNQLPSPPTTESEPHMDPARAAMLAGKSREDAEKEYEANLRQLRLEARSQPSVRTKTDEEKAAEEAARLEELERKRIRRMKGEAESSEDEDEDDAGADADADADAELGPDEDFGEDDAETFGLTVPPSRPPPPPQRKELDVEDEDEFVLDDDLIASDSEADGASEQDAEDSSSEDESEDDGDDDFINGLVLPEGTQLATAPKTTEKRSMNNNLAYTFPCPQSHDGFLDVLKDTKLEDLPTIVQRIRALYHKGLAQGHQEKLDAFAGVLTQHVAYLADSETDVPFSVLEGLLRHLHSMAKSSPEAVGAAFKSQLETIADERPLQLSPGDLVILTGVSTIFPTSDHFHTVVTPAMLTLGRYLGQSSIQSLRDLGIGAYCSSLALQYQRLSQRYVPEVVTYITNALAILSPTSLPDKDQDGRSWNFPIRLPAKPLRVQMTAAEVPEKLIFKQLVVEDTGARDSNVHALALLGGFIRLSVQTAYLWRQKSAFPELVSPLVHAVGHIAGQSAKLPKSIVKLAADTLETLQSLQEAAIDSRLPLLLHNHRPLAIKTSIPAFIDNYNPGRHYDPDQQRAQISKLKAEYKKERKGAMRELRKDANFMAREQLREKKEKDDAYDKKFKRLVAEIQGEEGREKKEYEKEKRKRQGRF</sequence>
<comment type="similarity">
    <text evidence="2">Belongs to the NOP14 family.</text>
</comment>